<dbReference type="PANTHER" id="PTHR43023">
    <property type="entry name" value="PROTEIN TRIGALACTOSYLDIACYLGLYCEROL 3, CHLOROPLASTIC"/>
    <property type="match status" value="1"/>
</dbReference>
<dbReference type="SUPFAM" id="SSF52540">
    <property type="entry name" value="P-loop containing nucleoside triphosphate hydrolases"/>
    <property type="match status" value="1"/>
</dbReference>
<dbReference type="Gene3D" id="3.40.50.300">
    <property type="entry name" value="P-loop containing nucleotide triphosphate hydrolases"/>
    <property type="match status" value="1"/>
</dbReference>
<evidence type="ECO:0000313" key="5">
    <source>
        <dbReference type="EMBL" id="RXJ54460.1"/>
    </source>
</evidence>
<dbReference type="EMBL" id="PDKN01000010">
    <property type="protein sequence ID" value="RXJ54460.1"/>
    <property type="molecule type" value="Genomic_DNA"/>
</dbReference>
<dbReference type="GO" id="GO:0005524">
    <property type="term" value="F:ATP binding"/>
    <property type="evidence" value="ECO:0007669"/>
    <property type="project" value="UniProtKB-KW"/>
</dbReference>
<evidence type="ECO:0000256" key="1">
    <source>
        <dbReference type="ARBA" id="ARBA00022448"/>
    </source>
</evidence>
<evidence type="ECO:0000256" key="2">
    <source>
        <dbReference type="ARBA" id="ARBA00022741"/>
    </source>
</evidence>
<reference evidence="5 6" key="1">
    <citation type="submission" date="2017-10" db="EMBL/GenBank/DDBJ databases">
        <title>Genomics of the genus Arcobacter.</title>
        <authorList>
            <person name="Perez-Cataluna A."/>
            <person name="Figueras M.J."/>
        </authorList>
    </citation>
    <scope>NUCLEOTIDE SEQUENCE [LARGE SCALE GENOMIC DNA]</scope>
    <source>
        <strain evidence="5 6">CECT 8987</strain>
    </source>
</reference>
<evidence type="ECO:0000256" key="3">
    <source>
        <dbReference type="ARBA" id="ARBA00022840"/>
    </source>
</evidence>
<keyword evidence="3 5" id="KW-0067">ATP-binding</keyword>
<name>A0A4Q0XMR8_9BACT</name>
<dbReference type="InterPro" id="IPR003439">
    <property type="entry name" value="ABC_transporter-like_ATP-bd"/>
</dbReference>
<feature type="domain" description="ABC transporter" evidence="4">
    <location>
        <begin position="4"/>
        <end position="241"/>
    </location>
</feature>
<dbReference type="InterPro" id="IPR017871">
    <property type="entry name" value="ABC_transporter-like_CS"/>
</dbReference>
<protein>
    <submittedName>
        <fullName evidence="5">Sulfate ABC transporter ATP-binding protein</fullName>
    </submittedName>
</protein>
<organism evidence="5 6">
    <name type="scientific">Candidatus Marinarcus aquaticus</name>
    <dbReference type="NCBI Taxonomy" id="2044504"/>
    <lineage>
        <taxon>Bacteria</taxon>
        <taxon>Pseudomonadati</taxon>
        <taxon>Campylobacterota</taxon>
        <taxon>Epsilonproteobacteria</taxon>
        <taxon>Campylobacterales</taxon>
        <taxon>Arcobacteraceae</taxon>
        <taxon>Candidatus Marinarcus</taxon>
    </lineage>
</organism>
<dbReference type="RefSeq" id="WP_128997050.1">
    <property type="nucleotide sequence ID" value="NZ_PDKN01000010.1"/>
</dbReference>
<dbReference type="PROSITE" id="PS50893">
    <property type="entry name" value="ABC_TRANSPORTER_2"/>
    <property type="match status" value="1"/>
</dbReference>
<dbReference type="Pfam" id="PF00005">
    <property type="entry name" value="ABC_tran"/>
    <property type="match status" value="1"/>
</dbReference>
<dbReference type="Proteomes" id="UP000290657">
    <property type="component" value="Unassembled WGS sequence"/>
</dbReference>
<dbReference type="GO" id="GO:0016887">
    <property type="term" value="F:ATP hydrolysis activity"/>
    <property type="evidence" value="ECO:0007669"/>
    <property type="project" value="InterPro"/>
</dbReference>
<gene>
    <name evidence="5" type="ORF">CRV04_11755</name>
</gene>
<keyword evidence="2" id="KW-0547">Nucleotide-binding</keyword>
<dbReference type="PANTHER" id="PTHR43023:SF3">
    <property type="entry name" value="PROTEIN TRIGALACTOSYLDIACYLGLYCEROL 3, CHLOROPLASTIC"/>
    <property type="match status" value="1"/>
</dbReference>
<dbReference type="AlphaFoldDB" id="A0A4Q0XMR8"/>
<dbReference type="InterPro" id="IPR027417">
    <property type="entry name" value="P-loop_NTPase"/>
</dbReference>
<proteinExistence type="predicted"/>
<dbReference type="InterPro" id="IPR003593">
    <property type="entry name" value="AAA+_ATPase"/>
</dbReference>
<dbReference type="SMART" id="SM00382">
    <property type="entry name" value="AAA"/>
    <property type="match status" value="1"/>
</dbReference>
<keyword evidence="6" id="KW-1185">Reference proteome</keyword>
<sequence>MSIIKVNNLSTKFKENVVHDNISFSIQQGEIFGILGGSGSGKTTLLRQIVMLQKIQKGSIEIFDKNVSKLSLNELEQLKKEYSYLFQFGALYSFLNVIENIGVMLKEYTNLPLDLIDKIAFTHLNMVGLPSKSAFLYPSELSGGMKKRVALARALAMQPKILFLDEPTSGLDPSSTQKFNALIKELKEVLNLTVVIITHDLDTITQVLDRFVLLNQTIAFEGSVQEALQSDDAFVKEFLTQKKE</sequence>
<keyword evidence="1" id="KW-0813">Transport</keyword>
<accession>A0A4Q0XMR8</accession>
<evidence type="ECO:0000313" key="6">
    <source>
        <dbReference type="Proteomes" id="UP000290657"/>
    </source>
</evidence>
<evidence type="ECO:0000259" key="4">
    <source>
        <dbReference type="PROSITE" id="PS50893"/>
    </source>
</evidence>
<dbReference type="OrthoDB" id="9809450at2"/>
<comment type="caution">
    <text evidence="5">The sequence shown here is derived from an EMBL/GenBank/DDBJ whole genome shotgun (WGS) entry which is preliminary data.</text>
</comment>
<dbReference type="PROSITE" id="PS00211">
    <property type="entry name" value="ABC_TRANSPORTER_1"/>
    <property type="match status" value="1"/>
</dbReference>